<dbReference type="RefSeq" id="WP_220307330.1">
    <property type="nucleotide sequence ID" value="NZ_CP080590.1"/>
</dbReference>
<organism evidence="1 2">
    <name type="scientific">Devosia salina</name>
    <dbReference type="NCBI Taxonomy" id="2860336"/>
    <lineage>
        <taxon>Bacteria</taxon>
        <taxon>Pseudomonadati</taxon>
        <taxon>Pseudomonadota</taxon>
        <taxon>Alphaproteobacteria</taxon>
        <taxon>Hyphomicrobiales</taxon>
        <taxon>Devosiaceae</taxon>
        <taxon>Devosia</taxon>
    </lineage>
</organism>
<protein>
    <recommendedName>
        <fullName evidence="3">DUF4258 domain-containing protein</fullName>
    </recommendedName>
</protein>
<evidence type="ECO:0000313" key="2">
    <source>
        <dbReference type="Proteomes" id="UP000825799"/>
    </source>
</evidence>
<reference evidence="1 2" key="1">
    <citation type="submission" date="2021-08" db="EMBL/GenBank/DDBJ databases">
        <title>Devosia salina sp. nov., isolated from the South China Sea sediment.</title>
        <authorList>
            <person name="Zhou Z."/>
        </authorList>
    </citation>
    <scope>NUCLEOTIDE SEQUENCE [LARGE SCALE GENOMIC DNA]</scope>
    <source>
        <strain evidence="1 2">SCS-3</strain>
    </source>
</reference>
<dbReference type="Proteomes" id="UP000825799">
    <property type="component" value="Chromosome"/>
</dbReference>
<evidence type="ECO:0008006" key="3">
    <source>
        <dbReference type="Google" id="ProtNLM"/>
    </source>
</evidence>
<gene>
    <name evidence="1" type="ORF">K1X15_10230</name>
</gene>
<proteinExistence type="predicted"/>
<dbReference type="EMBL" id="CP080590">
    <property type="protein sequence ID" value="QYO78878.1"/>
    <property type="molecule type" value="Genomic_DNA"/>
</dbReference>
<evidence type="ECO:0000313" key="1">
    <source>
        <dbReference type="EMBL" id="QYO78878.1"/>
    </source>
</evidence>
<sequence>MTEFRIIDLRTGIIEPEVTVKSISPEKAAEEALGVQVVRSGKPKHLVCRIYWTTNGTTNMIRFYSQTAHPHS</sequence>
<name>A0ABX8WJ11_9HYPH</name>
<accession>A0ABX8WJ11</accession>
<keyword evidence="2" id="KW-1185">Reference proteome</keyword>